<dbReference type="EMBL" id="ML179118">
    <property type="protein sequence ID" value="THU99493.1"/>
    <property type="molecule type" value="Genomic_DNA"/>
</dbReference>
<sequence>MPELGLSRITVLLPFQWKCLTFFTDLDVNTAIPDRATSVSSTVHDNWKAGCTCTPFLTEFRFPWSLLKYDNSFVTVHSRIGLLPTVSKLGPLWYSVVMRNRKEDFGRRQFKSVPLNAFFETASDVNFERSTITLVNGDQLAVGGDITLVLVESRVHDCNLSGYGVVLVLVALCLFFALLAGAIVWINTIACILSSNFAVALSWDLTSPVPPGVDIARVYDS</sequence>
<evidence type="ECO:0000256" key="1">
    <source>
        <dbReference type="SAM" id="Phobius"/>
    </source>
</evidence>
<evidence type="ECO:0000313" key="2">
    <source>
        <dbReference type="EMBL" id="THU99493.1"/>
    </source>
</evidence>
<reference evidence="2 3" key="1">
    <citation type="journal article" date="2019" name="Nat. Ecol. Evol.">
        <title>Megaphylogeny resolves global patterns of mushroom evolution.</title>
        <authorList>
            <person name="Varga T."/>
            <person name="Krizsan K."/>
            <person name="Foldi C."/>
            <person name="Dima B."/>
            <person name="Sanchez-Garcia M."/>
            <person name="Sanchez-Ramirez S."/>
            <person name="Szollosi G.J."/>
            <person name="Szarkandi J.G."/>
            <person name="Papp V."/>
            <person name="Albert L."/>
            <person name="Andreopoulos W."/>
            <person name="Angelini C."/>
            <person name="Antonin V."/>
            <person name="Barry K.W."/>
            <person name="Bougher N.L."/>
            <person name="Buchanan P."/>
            <person name="Buyck B."/>
            <person name="Bense V."/>
            <person name="Catcheside P."/>
            <person name="Chovatia M."/>
            <person name="Cooper J."/>
            <person name="Damon W."/>
            <person name="Desjardin D."/>
            <person name="Finy P."/>
            <person name="Geml J."/>
            <person name="Haridas S."/>
            <person name="Hughes K."/>
            <person name="Justo A."/>
            <person name="Karasinski D."/>
            <person name="Kautmanova I."/>
            <person name="Kiss B."/>
            <person name="Kocsube S."/>
            <person name="Kotiranta H."/>
            <person name="LaButti K.M."/>
            <person name="Lechner B.E."/>
            <person name="Liimatainen K."/>
            <person name="Lipzen A."/>
            <person name="Lukacs Z."/>
            <person name="Mihaltcheva S."/>
            <person name="Morgado L.N."/>
            <person name="Niskanen T."/>
            <person name="Noordeloos M.E."/>
            <person name="Ohm R.A."/>
            <person name="Ortiz-Santana B."/>
            <person name="Ovrebo C."/>
            <person name="Racz N."/>
            <person name="Riley R."/>
            <person name="Savchenko A."/>
            <person name="Shiryaev A."/>
            <person name="Soop K."/>
            <person name="Spirin V."/>
            <person name="Szebenyi C."/>
            <person name="Tomsovsky M."/>
            <person name="Tulloss R.E."/>
            <person name="Uehling J."/>
            <person name="Grigoriev I.V."/>
            <person name="Vagvolgyi C."/>
            <person name="Papp T."/>
            <person name="Martin F.M."/>
            <person name="Miettinen O."/>
            <person name="Hibbett D.S."/>
            <person name="Nagy L.G."/>
        </authorList>
    </citation>
    <scope>NUCLEOTIDE SEQUENCE [LARGE SCALE GENOMIC DNA]</scope>
    <source>
        <strain evidence="2 3">CBS 962.96</strain>
    </source>
</reference>
<keyword evidence="1" id="KW-1133">Transmembrane helix</keyword>
<keyword evidence="1" id="KW-0812">Transmembrane</keyword>
<dbReference type="AlphaFoldDB" id="A0A4S8MC00"/>
<protein>
    <submittedName>
        <fullName evidence="2">Uncharacterized protein</fullName>
    </submittedName>
</protein>
<keyword evidence="1" id="KW-0472">Membrane</keyword>
<name>A0A4S8MC00_DENBC</name>
<gene>
    <name evidence="2" type="ORF">K435DRAFT_794855</name>
</gene>
<evidence type="ECO:0000313" key="3">
    <source>
        <dbReference type="Proteomes" id="UP000297245"/>
    </source>
</evidence>
<proteinExistence type="predicted"/>
<keyword evidence="3" id="KW-1185">Reference proteome</keyword>
<feature type="transmembrane region" description="Helical" evidence="1">
    <location>
        <begin position="163"/>
        <end position="186"/>
    </location>
</feature>
<organism evidence="2 3">
    <name type="scientific">Dendrothele bispora (strain CBS 962.96)</name>
    <dbReference type="NCBI Taxonomy" id="1314807"/>
    <lineage>
        <taxon>Eukaryota</taxon>
        <taxon>Fungi</taxon>
        <taxon>Dikarya</taxon>
        <taxon>Basidiomycota</taxon>
        <taxon>Agaricomycotina</taxon>
        <taxon>Agaricomycetes</taxon>
        <taxon>Agaricomycetidae</taxon>
        <taxon>Agaricales</taxon>
        <taxon>Agaricales incertae sedis</taxon>
        <taxon>Dendrothele</taxon>
    </lineage>
</organism>
<accession>A0A4S8MC00</accession>
<dbReference type="Proteomes" id="UP000297245">
    <property type="component" value="Unassembled WGS sequence"/>
</dbReference>